<keyword evidence="5" id="KW-1185">Reference proteome</keyword>
<protein>
    <submittedName>
        <fullName evidence="4">Multidrug transporter</fullName>
    </submittedName>
</protein>
<dbReference type="InterPro" id="IPR058625">
    <property type="entry name" value="MdtA-like_BSH"/>
</dbReference>
<evidence type="ECO:0000259" key="3">
    <source>
        <dbReference type="Pfam" id="PF25917"/>
    </source>
</evidence>
<dbReference type="PROSITE" id="PS51257">
    <property type="entry name" value="PROKAR_LIPOPROTEIN"/>
    <property type="match status" value="1"/>
</dbReference>
<accession>X7EBM3</accession>
<dbReference type="GO" id="GO:1990281">
    <property type="term" value="C:efflux pump complex"/>
    <property type="evidence" value="ECO:0007669"/>
    <property type="project" value="TreeGrafter"/>
</dbReference>
<dbReference type="EMBL" id="JAMB01000001">
    <property type="protein sequence ID" value="ETX12616.1"/>
    <property type="molecule type" value="Genomic_DNA"/>
</dbReference>
<feature type="signal peptide" evidence="2">
    <location>
        <begin position="1"/>
        <end position="26"/>
    </location>
</feature>
<dbReference type="GO" id="GO:0015562">
    <property type="term" value="F:efflux transmembrane transporter activity"/>
    <property type="evidence" value="ECO:0007669"/>
    <property type="project" value="TreeGrafter"/>
</dbReference>
<dbReference type="Gene3D" id="2.40.420.20">
    <property type="match status" value="1"/>
</dbReference>
<dbReference type="OrthoDB" id="1185083at2"/>
<dbReference type="Gene3D" id="1.10.287.470">
    <property type="entry name" value="Helix hairpin bin"/>
    <property type="match status" value="1"/>
</dbReference>
<dbReference type="PANTHER" id="PTHR30469">
    <property type="entry name" value="MULTIDRUG RESISTANCE PROTEIN MDTA"/>
    <property type="match status" value="1"/>
</dbReference>
<dbReference type="RefSeq" id="WP_051436070.1">
    <property type="nucleotide sequence ID" value="NZ_JAMB01000001.1"/>
</dbReference>
<sequence>MNRVKRINMMASVAITTALLITGCSSSETDVTVEKEIIRPVKLLTIKSTDAINIRRFPAELQASEEVDLAFRVGGQIIKLDVTSGQRVKKGDLLATLDPTDFQLQIELAQANQKLAEAQFKRIQTMLEQNATTHSQYDSSKATLDQANNALQTARNQLKYTKVYAPFDGVIASVDTEEFQYVGATQKLMHIQNIDKLEVDFQVPEGLVVSIRSTKADYAPRVIVDVAPDDKLFGTYKEHKTTPDPNTKAYDVTLNLIREGNKEHTLLPGMTANIDMDLNQLLGEVKHFSVPVEAVLRHENTTTGLSESSVWIFDESTHKVTSRAVKLGVLQGDSIEILEGLKENDRVVTAGVHTLTESMQVRPWTRERGL</sequence>
<dbReference type="Gene3D" id="2.40.30.170">
    <property type="match status" value="1"/>
</dbReference>
<dbReference type="PANTHER" id="PTHR30469:SF20">
    <property type="entry name" value="EFFLUX RND TRANSPORTER PERIPLASMIC ADAPTOR SUBUNIT"/>
    <property type="match status" value="1"/>
</dbReference>
<evidence type="ECO:0000256" key="1">
    <source>
        <dbReference type="ARBA" id="ARBA00009477"/>
    </source>
</evidence>
<feature type="chain" id="PRO_5004977141" evidence="2">
    <location>
        <begin position="27"/>
        <end position="370"/>
    </location>
</feature>
<dbReference type="AlphaFoldDB" id="X7EBM3"/>
<dbReference type="eggNOG" id="COG0845">
    <property type="taxonomic scope" value="Bacteria"/>
</dbReference>
<comment type="caution">
    <text evidence="4">The sequence shown here is derived from an EMBL/GenBank/DDBJ whole genome shotgun (WGS) entry which is preliminary data.</text>
</comment>
<dbReference type="Pfam" id="PF25917">
    <property type="entry name" value="BSH_RND"/>
    <property type="match status" value="1"/>
</dbReference>
<dbReference type="STRING" id="1122207.MUS1_03255"/>
<dbReference type="Proteomes" id="UP000054058">
    <property type="component" value="Unassembled WGS sequence"/>
</dbReference>
<keyword evidence="2" id="KW-0732">Signal</keyword>
<reference evidence="4 5" key="1">
    <citation type="submission" date="2014-01" db="EMBL/GenBank/DDBJ databases">
        <title>Marinomonas ushuaiensis DSM 15871 Genome Sequencing.</title>
        <authorList>
            <person name="Lai Q."/>
            <person name="Shao Z.S."/>
        </authorList>
    </citation>
    <scope>NUCLEOTIDE SEQUENCE [LARGE SCALE GENOMIC DNA]</scope>
    <source>
        <strain evidence="4 5">DSM 15871</strain>
    </source>
</reference>
<comment type="similarity">
    <text evidence="1">Belongs to the membrane fusion protein (MFP) (TC 8.A.1) family.</text>
</comment>
<dbReference type="SUPFAM" id="SSF111369">
    <property type="entry name" value="HlyD-like secretion proteins"/>
    <property type="match status" value="1"/>
</dbReference>
<dbReference type="InterPro" id="IPR006143">
    <property type="entry name" value="RND_pump_MFP"/>
</dbReference>
<dbReference type="PATRIC" id="fig|1122207.3.peg.668"/>
<feature type="domain" description="Multidrug resistance protein MdtA-like barrel-sandwich hybrid" evidence="3">
    <location>
        <begin position="66"/>
        <end position="189"/>
    </location>
</feature>
<evidence type="ECO:0000256" key="2">
    <source>
        <dbReference type="SAM" id="SignalP"/>
    </source>
</evidence>
<gene>
    <name evidence="4" type="ORF">MUS1_03255</name>
</gene>
<evidence type="ECO:0000313" key="5">
    <source>
        <dbReference type="Proteomes" id="UP000054058"/>
    </source>
</evidence>
<name>X7EBM3_9GAMM</name>
<dbReference type="NCBIfam" id="TIGR01730">
    <property type="entry name" value="RND_mfp"/>
    <property type="match status" value="1"/>
</dbReference>
<evidence type="ECO:0000313" key="4">
    <source>
        <dbReference type="EMBL" id="ETX12616.1"/>
    </source>
</evidence>
<proteinExistence type="inferred from homology"/>
<dbReference type="Gene3D" id="2.40.50.100">
    <property type="match status" value="1"/>
</dbReference>
<organism evidence="4 5">
    <name type="scientific">Marinomonas ushuaiensis DSM 15871</name>
    <dbReference type="NCBI Taxonomy" id="1122207"/>
    <lineage>
        <taxon>Bacteria</taxon>
        <taxon>Pseudomonadati</taxon>
        <taxon>Pseudomonadota</taxon>
        <taxon>Gammaproteobacteria</taxon>
        <taxon>Oceanospirillales</taxon>
        <taxon>Oceanospirillaceae</taxon>
        <taxon>Marinomonas</taxon>
    </lineage>
</organism>